<evidence type="ECO:0000256" key="7">
    <source>
        <dbReference type="ARBA" id="ARBA00023125"/>
    </source>
</evidence>
<evidence type="ECO:0000256" key="3">
    <source>
        <dbReference type="ARBA" id="ARBA00022723"/>
    </source>
</evidence>
<keyword evidence="7" id="KW-0238">DNA-binding</keyword>
<dbReference type="InterPro" id="IPR017896">
    <property type="entry name" value="4Fe4S_Fe-S-bd"/>
</dbReference>
<dbReference type="Proteomes" id="UP000287410">
    <property type="component" value="Unassembled WGS sequence"/>
</dbReference>
<dbReference type="Gene3D" id="1.10.1660.10">
    <property type="match status" value="1"/>
</dbReference>
<keyword evidence="3" id="KW-0479">Metal-binding</keyword>
<accession>A0ABY0C271</accession>
<evidence type="ECO:0000256" key="8">
    <source>
        <dbReference type="ARBA" id="ARBA00023163"/>
    </source>
</evidence>
<dbReference type="RefSeq" id="WP_126788077.1">
    <property type="nucleotide sequence ID" value="NZ_PIPN01000001.1"/>
</dbReference>
<comment type="caution">
    <text evidence="11">The sequence shown here is derived from an EMBL/GenBank/DDBJ whole genome shotgun (WGS) entry which is preliminary data.</text>
</comment>
<dbReference type="CDD" id="cd01110">
    <property type="entry name" value="HTH_SoxR"/>
    <property type="match status" value="1"/>
</dbReference>
<dbReference type="InterPro" id="IPR000551">
    <property type="entry name" value="MerR-type_HTH_dom"/>
</dbReference>
<dbReference type="PANTHER" id="PTHR30204:SF0">
    <property type="entry name" value="REDOX-SENSITIVE TRANSCRIPTIONAL ACTIVATOR SOXR"/>
    <property type="match status" value="1"/>
</dbReference>
<keyword evidence="5" id="KW-0411">Iron-sulfur</keyword>
<dbReference type="PROSITE" id="PS50937">
    <property type="entry name" value="HTH_MERR_2"/>
    <property type="match status" value="1"/>
</dbReference>
<evidence type="ECO:0000313" key="11">
    <source>
        <dbReference type="EMBL" id="RUO31878.1"/>
    </source>
</evidence>
<keyword evidence="2" id="KW-0001">2Fe-2S</keyword>
<dbReference type="NCBIfam" id="TIGR01950">
    <property type="entry name" value="SoxR"/>
    <property type="match status" value="1"/>
</dbReference>
<evidence type="ECO:0000259" key="10">
    <source>
        <dbReference type="PROSITE" id="PS51379"/>
    </source>
</evidence>
<dbReference type="InterPro" id="IPR047057">
    <property type="entry name" value="MerR_fam"/>
</dbReference>
<evidence type="ECO:0000259" key="9">
    <source>
        <dbReference type="PROSITE" id="PS50937"/>
    </source>
</evidence>
<dbReference type="Pfam" id="PF00376">
    <property type="entry name" value="MerR"/>
    <property type="match status" value="1"/>
</dbReference>
<gene>
    <name evidence="11" type="primary">soxR</name>
    <name evidence="11" type="ORF">CWE12_02455</name>
</gene>
<evidence type="ECO:0000256" key="1">
    <source>
        <dbReference type="ARBA" id="ARBA00014474"/>
    </source>
</evidence>
<dbReference type="Pfam" id="PF09278">
    <property type="entry name" value="MerR-DNA-bind"/>
    <property type="match status" value="1"/>
</dbReference>
<evidence type="ECO:0000256" key="2">
    <source>
        <dbReference type="ARBA" id="ARBA00022714"/>
    </source>
</evidence>
<dbReference type="SMART" id="SM00422">
    <property type="entry name" value="HTH_MERR"/>
    <property type="match status" value="1"/>
</dbReference>
<feature type="domain" description="HTH merR-type" evidence="9">
    <location>
        <begin position="10"/>
        <end position="78"/>
    </location>
</feature>
<organism evidence="11 12">
    <name type="scientific">Aliidiomarina sedimenti</name>
    <dbReference type="NCBI Taxonomy" id="1933879"/>
    <lineage>
        <taxon>Bacteria</taxon>
        <taxon>Pseudomonadati</taxon>
        <taxon>Pseudomonadota</taxon>
        <taxon>Gammaproteobacteria</taxon>
        <taxon>Alteromonadales</taxon>
        <taxon>Idiomarinaceae</taxon>
        <taxon>Aliidiomarina</taxon>
    </lineage>
</organism>
<keyword evidence="6" id="KW-0805">Transcription regulation</keyword>
<keyword evidence="4" id="KW-0408">Iron</keyword>
<dbReference type="PRINTS" id="PR00040">
    <property type="entry name" value="HTHMERR"/>
</dbReference>
<evidence type="ECO:0000256" key="6">
    <source>
        <dbReference type="ARBA" id="ARBA00023015"/>
    </source>
</evidence>
<dbReference type="InterPro" id="IPR009061">
    <property type="entry name" value="DNA-bd_dom_put_sf"/>
</dbReference>
<keyword evidence="12" id="KW-1185">Reference proteome</keyword>
<sequence length="158" mass="17578">MDNYKVEGAILSIGQVEKRSGVAASALRFYEKKGLITSTRNAGGQRRYFREVLRRVAVIKAAQRLGMPLEDIAAAFSALPDGRTPTVEDWHNLSTRWRSLLDERIERLQLLRDQLDDCIGCGCLSLKACPLRNPHDIAGEDSQGASLFETMQNEEVGS</sequence>
<dbReference type="PANTHER" id="PTHR30204">
    <property type="entry name" value="REDOX-CYCLING DRUG-SENSING TRANSCRIPTIONAL ACTIVATOR SOXR"/>
    <property type="match status" value="1"/>
</dbReference>
<name>A0ABY0C271_9GAMM</name>
<evidence type="ECO:0000313" key="12">
    <source>
        <dbReference type="Proteomes" id="UP000287410"/>
    </source>
</evidence>
<dbReference type="InterPro" id="IPR015358">
    <property type="entry name" value="Tscrpt_reg_MerR_DNA-bd"/>
</dbReference>
<proteinExistence type="predicted"/>
<evidence type="ECO:0000256" key="4">
    <source>
        <dbReference type="ARBA" id="ARBA00023004"/>
    </source>
</evidence>
<keyword evidence="8" id="KW-0804">Transcription</keyword>
<dbReference type="PROSITE" id="PS51379">
    <property type="entry name" value="4FE4S_FER_2"/>
    <property type="match status" value="1"/>
</dbReference>
<reference evidence="11 12" key="1">
    <citation type="journal article" date="2018" name="Front. Microbiol.">
        <title>Genome-Based Analysis Reveals the Taxonomy and Diversity of the Family Idiomarinaceae.</title>
        <authorList>
            <person name="Liu Y."/>
            <person name="Lai Q."/>
            <person name="Shao Z."/>
        </authorList>
    </citation>
    <scope>NUCLEOTIDE SEQUENCE [LARGE SCALE GENOMIC DNA]</scope>
    <source>
        <strain evidence="11 12">GBSy1</strain>
    </source>
</reference>
<evidence type="ECO:0000256" key="5">
    <source>
        <dbReference type="ARBA" id="ARBA00023014"/>
    </source>
</evidence>
<protein>
    <recommendedName>
        <fullName evidence="1">Redox-sensitive transcriptional activator SoxR</fullName>
    </recommendedName>
</protein>
<dbReference type="EMBL" id="PIPN01000001">
    <property type="protein sequence ID" value="RUO31878.1"/>
    <property type="molecule type" value="Genomic_DNA"/>
</dbReference>
<dbReference type="InterPro" id="IPR010211">
    <property type="entry name" value="Redox-sen_tscrpt-act_SoxR"/>
</dbReference>
<dbReference type="SUPFAM" id="SSF46955">
    <property type="entry name" value="Putative DNA-binding domain"/>
    <property type="match status" value="1"/>
</dbReference>
<feature type="domain" description="4Fe-4S ferredoxin-type" evidence="10">
    <location>
        <begin position="108"/>
        <end position="140"/>
    </location>
</feature>